<dbReference type="AlphaFoldDB" id="A0A0D5NPY1"/>
<dbReference type="RefSeq" id="WP_045672794.1">
    <property type="nucleotide sequence ID" value="NZ_CP011058.1"/>
</dbReference>
<keyword evidence="1" id="KW-0808">Transferase</keyword>
<name>A0A0D5NPY1_9BACL</name>
<comment type="similarity">
    <text evidence="3">Belongs to the methyltransferase superfamily. Arsenite methyltransferase family.</text>
</comment>
<dbReference type="GO" id="GO:0030791">
    <property type="term" value="F:arsenite methyltransferase activity"/>
    <property type="evidence" value="ECO:0007669"/>
    <property type="project" value="UniProtKB-EC"/>
</dbReference>
<evidence type="ECO:0000256" key="5">
    <source>
        <dbReference type="ARBA" id="ARBA00034545"/>
    </source>
</evidence>
<dbReference type="EC" id="2.1.1.137" evidence="4"/>
<evidence type="ECO:0000256" key="7">
    <source>
        <dbReference type="ARBA" id="ARBA00047943"/>
    </source>
</evidence>
<reference evidence="11" key="2">
    <citation type="submission" date="2015-03" db="EMBL/GenBank/DDBJ databases">
        <title>Genome sequence of Paenibacillus beijingensis strain DSM 24997T.</title>
        <authorList>
            <person name="Kwak Y."/>
            <person name="Shin J.-H."/>
        </authorList>
    </citation>
    <scope>NUCLEOTIDE SEQUENCE [LARGE SCALE GENOMIC DNA]</scope>
    <source>
        <strain evidence="11">DSM 24997</strain>
    </source>
</reference>
<gene>
    <name evidence="10" type="ORF">VN24_25945</name>
</gene>
<comment type="catalytic activity">
    <reaction evidence="7">
        <text>arsenic triglutathione + 2 [thioredoxin]-dithiol + 2 S-adenosyl-L-methionine + H2O = dimethylarsinous acid + 2 [thioredoxin]-disulfide + 3 glutathione + 2 S-adenosyl-L-homocysteine + 2 H(+)</text>
        <dbReference type="Rhea" id="RHEA:69464"/>
        <dbReference type="Rhea" id="RHEA-COMP:10698"/>
        <dbReference type="Rhea" id="RHEA-COMP:10700"/>
        <dbReference type="ChEBI" id="CHEBI:15377"/>
        <dbReference type="ChEBI" id="CHEBI:15378"/>
        <dbReference type="ChEBI" id="CHEBI:23808"/>
        <dbReference type="ChEBI" id="CHEBI:29950"/>
        <dbReference type="ChEBI" id="CHEBI:50058"/>
        <dbReference type="ChEBI" id="CHEBI:57856"/>
        <dbReference type="ChEBI" id="CHEBI:57925"/>
        <dbReference type="ChEBI" id="CHEBI:59789"/>
        <dbReference type="ChEBI" id="CHEBI:183640"/>
        <dbReference type="EC" id="2.1.1.137"/>
    </reaction>
</comment>
<keyword evidence="11" id="KW-1185">Reference proteome</keyword>
<dbReference type="Proteomes" id="UP000032633">
    <property type="component" value="Chromosome"/>
</dbReference>
<comment type="catalytic activity">
    <reaction evidence="6">
        <text>arsenic triglutathione + [thioredoxin]-dithiol + S-adenosyl-L-methionine + 2 H2O = methylarsonous acid + [thioredoxin]-disulfide + 3 glutathione + S-adenosyl-L-homocysteine + H(+)</text>
        <dbReference type="Rhea" id="RHEA:69460"/>
        <dbReference type="Rhea" id="RHEA-COMP:10698"/>
        <dbReference type="Rhea" id="RHEA-COMP:10700"/>
        <dbReference type="ChEBI" id="CHEBI:15377"/>
        <dbReference type="ChEBI" id="CHEBI:15378"/>
        <dbReference type="ChEBI" id="CHEBI:17826"/>
        <dbReference type="ChEBI" id="CHEBI:29950"/>
        <dbReference type="ChEBI" id="CHEBI:50058"/>
        <dbReference type="ChEBI" id="CHEBI:57856"/>
        <dbReference type="ChEBI" id="CHEBI:57925"/>
        <dbReference type="ChEBI" id="CHEBI:59789"/>
        <dbReference type="ChEBI" id="CHEBI:183640"/>
        <dbReference type="EC" id="2.1.1.137"/>
    </reaction>
</comment>
<keyword evidence="2" id="KW-0949">S-adenosyl-L-methionine</keyword>
<dbReference type="Gene3D" id="3.40.50.150">
    <property type="entry name" value="Vaccinia Virus protein VP39"/>
    <property type="match status" value="1"/>
</dbReference>
<comment type="catalytic activity">
    <reaction evidence="8">
        <text>arsenic triglutathione + 3 [thioredoxin]-dithiol + 3 S-adenosyl-L-methionine = trimethylarsine + 3 [thioredoxin]-disulfide + 3 glutathione + 3 S-adenosyl-L-homocysteine + 3 H(+)</text>
        <dbReference type="Rhea" id="RHEA:69432"/>
        <dbReference type="Rhea" id="RHEA-COMP:10698"/>
        <dbReference type="Rhea" id="RHEA-COMP:10700"/>
        <dbReference type="ChEBI" id="CHEBI:15378"/>
        <dbReference type="ChEBI" id="CHEBI:27130"/>
        <dbReference type="ChEBI" id="CHEBI:29950"/>
        <dbReference type="ChEBI" id="CHEBI:50058"/>
        <dbReference type="ChEBI" id="CHEBI:57856"/>
        <dbReference type="ChEBI" id="CHEBI:57925"/>
        <dbReference type="ChEBI" id="CHEBI:59789"/>
        <dbReference type="ChEBI" id="CHEBI:183640"/>
        <dbReference type="EC" id="2.1.1.137"/>
    </reaction>
</comment>
<dbReference type="EMBL" id="CP011058">
    <property type="protein sequence ID" value="AJY77369.1"/>
    <property type="molecule type" value="Genomic_DNA"/>
</dbReference>
<evidence type="ECO:0000313" key="11">
    <source>
        <dbReference type="Proteomes" id="UP000032633"/>
    </source>
</evidence>
<dbReference type="InterPro" id="IPR025714">
    <property type="entry name" value="Methyltranfer_dom"/>
</dbReference>
<dbReference type="HOGENOM" id="CLU_052868_1_1_9"/>
<evidence type="ECO:0000256" key="2">
    <source>
        <dbReference type="ARBA" id="ARBA00022691"/>
    </source>
</evidence>
<reference evidence="10 11" key="1">
    <citation type="journal article" date="2015" name="J. Biotechnol.">
        <title>Complete genome sequence of Paenibacillus beijingensis 7188(T) (=DSM 24997(T)), a novel rhizobacterium from jujube garden soil.</title>
        <authorList>
            <person name="Kwak Y."/>
            <person name="Shin J.H."/>
        </authorList>
    </citation>
    <scope>NUCLEOTIDE SEQUENCE [LARGE SCALE GENOMIC DNA]</scope>
    <source>
        <strain evidence="10 11">DSM 24997</strain>
    </source>
</reference>
<accession>A0A0D5NPY1</accession>
<protein>
    <recommendedName>
        <fullName evidence="5">Arsenite methyltransferase</fullName>
        <ecNumber evidence="4">2.1.1.137</ecNumber>
    </recommendedName>
</protein>
<organism evidence="10 11">
    <name type="scientific">Paenibacillus beijingensis</name>
    <dbReference type="NCBI Taxonomy" id="1126833"/>
    <lineage>
        <taxon>Bacteria</taxon>
        <taxon>Bacillati</taxon>
        <taxon>Bacillota</taxon>
        <taxon>Bacilli</taxon>
        <taxon>Bacillales</taxon>
        <taxon>Paenibacillaceae</taxon>
        <taxon>Paenibacillus</taxon>
    </lineage>
</organism>
<dbReference type="KEGG" id="pbj:VN24_25945"/>
<dbReference type="InterPro" id="IPR029063">
    <property type="entry name" value="SAM-dependent_MTases_sf"/>
</dbReference>
<evidence type="ECO:0000256" key="6">
    <source>
        <dbReference type="ARBA" id="ARBA00047941"/>
    </source>
</evidence>
<dbReference type="OrthoDB" id="43862at2"/>
<evidence type="ECO:0000256" key="3">
    <source>
        <dbReference type="ARBA" id="ARBA00034487"/>
    </source>
</evidence>
<evidence type="ECO:0000256" key="8">
    <source>
        <dbReference type="ARBA" id="ARBA00048428"/>
    </source>
</evidence>
<dbReference type="PANTHER" id="PTHR43675">
    <property type="entry name" value="ARSENITE METHYLTRANSFERASE"/>
    <property type="match status" value="1"/>
</dbReference>
<sequence length="253" mass="27136">MEVVNGGGGAAAPVDMLVKQRYDRMAVQGSSSLCCSPEESYSPEELASVPAIVRELSSSCGSPLKGQVVAANQCILDLGSGAGLDALLCAKRYPDSKVIGVDASPNMVKTARSAAAEMNLGNVEFRVGDIRRVPLRDQSVDIAISNCVISMFEDKSKVLSEAFRVLKPGGMLMISDTLLENAEQSFSYAQDDWEKCIVALSPQEYEALILSSGFARVEFRDIKKVLYRDGQEVVSVKVVAMKSENVDASSCCC</sequence>
<evidence type="ECO:0000256" key="4">
    <source>
        <dbReference type="ARBA" id="ARBA00034521"/>
    </source>
</evidence>
<evidence type="ECO:0000256" key="1">
    <source>
        <dbReference type="ARBA" id="ARBA00022679"/>
    </source>
</evidence>
<dbReference type="PANTHER" id="PTHR43675:SF8">
    <property type="entry name" value="ARSENITE METHYLTRANSFERASE"/>
    <property type="match status" value="1"/>
</dbReference>
<dbReference type="CDD" id="cd02440">
    <property type="entry name" value="AdoMet_MTases"/>
    <property type="match status" value="1"/>
</dbReference>
<evidence type="ECO:0000313" key="10">
    <source>
        <dbReference type="EMBL" id="AJY77369.1"/>
    </source>
</evidence>
<evidence type="ECO:0000259" key="9">
    <source>
        <dbReference type="Pfam" id="PF13847"/>
    </source>
</evidence>
<dbReference type="STRING" id="1126833.VN24_25945"/>
<dbReference type="SUPFAM" id="SSF53335">
    <property type="entry name" value="S-adenosyl-L-methionine-dependent methyltransferases"/>
    <property type="match status" value="1"/>
</dbReference>
<feature type="domain" description="Methyltransferase" evidence="9">
    <location>
        <begin position="74"/>
        <end position="193"/>
    </location>
</feature>
<dbReference type="PATRIC" id="fig|1126833.4.peg.5707"/>
<proteinExistence type="inferred from homology"/>
<dbReference type="InterPro" id="IPR026669">
    <property type="entry name" value="Arsenite_MeTrfase-like"/>
</dbReference>
<dbReference type="Pfam" id="PF13847">
    <property type="entry name" value="Methyltransf_31"/>
    <property type="match status" value="1"/>
</dbReference>